<reference evidence="2 4" key="2">
    <citation type="submission" date="2018-08" db="EMBL/GenBank/DDBJ databases">
        <title>Recombination of ecologically and evolutionarily significant loci maintains genetic cohesion in the Pseudomonas syringae species complex.</title>
        <authorList>
            <person name="Dillon M."/>
            <person name="Thakur S."/>
            <person name="Almeida R.N.D."/>
            <person name="Weir B.S."/>
            <person name="Guttman D.S."/>
        </authorList>
    </citation>
    <scope>NUCLEOTIDE SEQUENCE [LARGE SCALE GENOMIC DNA]</scope>
    <source>
        <strain evidence="2 4">ICMP 3263</strain>
    </source>
</reference>
<proteinExistence type="predicted"/>
<protein>
    <submittedName>
        <fullName evidence="1">Uncharacterized protein</fullName>
    </submittedName>
</protein>
<organism evidence="1 3">
    <name type="scientific">Pseudomonas syringae pv. helianthi</name>
    <dbReference type="NCBI Taxonomy" id="251654"/>
    <lineage>
        <taxon>Bacteria</taxon>
        <taxon>Pseudomonadati</taxon>
        <taxon>Pseudomonadota</taxon>
        <taxon>Gammaproteobacteria</taxon>
        <taxon>Pseudomonadales</taxon>
        <taxon>Pseudomonadaceae</taxon>
        <taxon>Pseudomonas</taxon>
    </lineage>
</organism>
<dbReference type="AlphaFoldDB" id="A0A0P9RKZ1"/>
<evidence type="ECO:0000313" key="1">
    <source>
        <dbReference type="EMBL" id="KPX46612.1"/>
    </source>
</evidence>
<reference evidence="1 3" key="1">
    <citation type="submission" date="2015-09" db="EMBL/GenBank/DDBJ databases">
        <title>Genome announcement of multiple Pseudomonas syringae strains.</title>
        <authorList>
            <person name="Thakur S."/>
            <person name="Wang P.W."/>
            <person name="Gong Y."/>
            <person name="Weir B.S."/>
            <person name="Guttman D.S."/>
        </authorList>
    </citation>
    <scope>NUCLEOTIDE SEQUENCE [LARGE SCALE GENOMIC DNA]</scope>
    <source>
        <strain evidence="1 3">ICMP4531</strain>
    </source>
</reference>
<comment type="caution">
    <text evidence="1">The sequence shown here is derived from an EMBL/GenBank/DDBJ whole genome shotgun (WGS) entry which is preliminary data.</text>
</comment>
<dbReference type="EMBL" id="LJQM01000089">
    <property type="protein sequence ID" value="KPX46612.1"/>
    <property type="molecule type" value="Genomic_DNA"/>
</dbReference>
<evidence type="ECO:0000313" key="3">
    <source>
        <dbReference type="Proteomes" id="UP000050557"/>
    </source>
</evidence>
<name>A0A0P9RKZ1_9PSED</name>
<accession>A0A0P9RKZ1</accession>
<dbReference type="Proteomes" id="UP000050557">
    <property type="component" value="Unassembled WGS sequence"/>
</dbReference>
<evidence type="ECO:0000313" key="2">
    <source>
        <dbReference type="EMBL" id="RMV53230.1"/>
    </source>
</evidence>
<dbReference type="EMBL" id="RBUT01000011">
    <property type="protein sequence ID" value="RMV53230.1"/>
    <property type="molecule type" value="Genomic_DNA"/>
</dbReference>
<evidence type="ECO:0000313" key="4">
    <source>
        <dbReference type="Proteomes" id="UP000279173"/>
    </source>
</evidence>
<dbReference type="PATRIC" id="fig|251654.3.peg.4596"/>
<sequence>MTIPALGERRCYEFMGYLVEATIDSVHVFSIEKEIRLNVTSPWEGKKRYQIIAKGVDDFGLNGMRVLNIVDRAIFFDAGNDQEVETARCLFFLMRGRDPQPDDLKDTNFLQKLNLVRTGKLVLFELEAVYGAACILLAESVVLEPLNAVGLHT</sequence>
<gene>
    <name evidence="1" type="ORF">ALO68_03463</name>
    <name evidence="2" type="ORF">ALP10_00408</name>
</gene>
<dbReference type="Proteomes" id="UP000279173">
    <property type="component" value="Unassembled WGS sequence"/>
</dbReference>